<organism evidence="1 2">
    <name type="scientific">Marilutibacter alkalisoli</name>
    <dbReference type="NCBI Taxonomy" id="2591633"/>
    <lineage>
        <taxon>Bacteria</taxon>
        <taxon>Pseudomonadati</taxon>
        <taxon>Pseudomonadota</taxon>
        <taxon>Gammaproteobacteria</taxon>
        <taxon>Lysobacterales</taxon>
        <taxon>Lysobacteraceae</taxon>
        <taxon>Marilutibacter</taxon>
    </lineage>
</organism>
<dbReference type="RefSeq" id="WP_141622055.1">
    <property type="nucleotide sequence ID" value="NZ_CP041242.1"/>
</dbReference>
<keyword evidence="2" id="KW-1185">Reference proteome</keyword>
<protein>
    <submittedName>
        <fullName evidence="1">Uncharacterized protein</fullName>
    </submittedName>
</protein>
<dbReference type="AlphaFoldDB" id="A0A514BMW1"/>
<accession>A0A514BMW1</accession>
<evidence type="ECO:0000313" key="2">
    <source>
        <dbReference type="Proteomes" id="UP000317199"/>
    </source>
</evidence>
<dbReference type="KEGG" id="lyj:FKV23_00215"/>
<gene>
    <name evidence="1" type="ORF">FKV23_00215</name>
</gene>
<reference evidence="1 2" key="1">
    <citation type="submission" date="2019-06" db="EMBL/GenBank/DDBJ databases">
        <title>Lysobacter alkalisoli sp. nov. isolated from saline-alkali soil.</title>
        <authorList>
            <person name="Sun J.-Q."/>
            <person name="Xu L."/>
        </authorList>
    </citation>
    <scope>NUCLEOTIDE SEQUENCE [LARGE SCALE GENOMIC DNA]</scope>
    <source>
        <strain evidence="1 2">SJ-36</strain>
    </source>
</reference>
<sequence>MGEVDGLNLDFTSGQFAFELTAARLPGPHCVVLASIPMRCCRRLYREQDLERIDSVLARIASAFSARAAVGAIEYDGDYGQALSPDRLEALFRASMTDAAVLREAGLDLVAGRQELVGHRGHLPGPSGELSLRRTSCGWWFLQERATLDIFAL</sequence>
<dbReference type="OrthoDB" id="9871210at2"/>
<dbReference type="EMBL" id="CP041242">
    <property type="protein sequence ID" value="QDH68712.1"/>
    <property type="molecule type" value="Genomic_DNA"/>
</dbReference>
<dbReference type="Proteomes" id="UP000317199">
    <property type="component" value="Chromosome"/>
</dbReference>
<proteinExistence type="predicted"/>
<evidence type="ECO:0000313" key="1">
    <source>
        <dbReference type="EMBL" id="QDH68712.1"/>
    </source>
</evidence>
<name>A0A514BMW1_9GAMM</name>